<accession>A0A1T3FL81</accession>
<proteinExistence type="inferred from homology"/>
<keyword evidence="4" id="KW-0862">Zinc</keyword>
<dbReference type="Gene3D" id="3.60.15.10">
    <property type="entry name" value="Ribonuclease Z/Hydroxyacylglutathione hydrolase-like"/>
    <property type="match status" value="1"/>
</dbReference>
<dbReference type="CDD" id="cd07720">
    <property type="entry name" value="OPHC2-like_MBL-fold"/>
    <property type="match status" value="1"/>
</dbReference>
<keyword evidence="7" id="KW-1185">Reference proteome</keyword>
<dbReference type="AlphaFoldDB" id="A0A1T3FL81"/>
<dbReference type="PANTHER" id="PTHR42978:SF6">
    <property type="entry name" value="QUORUM-QUENCHING LACTONASE YTNP-RELATED"/>
    <property type="match status" value="1"/>
</dbReference>
<evidence type="ECO:0000256" key="2">
    <source>
        <dbReference type="ARBA" id="ARBA00022723"/>
    </source>
</evidence>
<keyword evidence="2" id="KW-0479">Metal-binding</keyword>
<evidence type="ECO:0000313" key="7">
    <source>
        <dbReference type="Proteomes" id="UP000188947"/>
    </source>
</evidence>
<comment type="similarity">
    <text evidence="1">Belongs to the metallo-beta-lactamase superfamily.</text>
</comment>
<dbReference type="Proteomes" id="UP000188947">
    <property type="component" value="Unassembled WGS sequence"/>
</dbReference>
<dbReference type="InterPro" id="IPR001279">
    <property type="entry name" value="Metallo-B-lactamas"/>
</dbReference>
<gene>
    <name evidence="6" type="ORF">BMF97_08590</name>
</gene>
<dbReference type="PANTHER" id="PTHR42978">
    <property type="entry name" value="QUORUM-QUENCHING LACTONASE YTNP-RELATED-RELATED"/>
    <property type="match status" value="1"/>
</dbReference>
<protein>
    <submittedName>
        <fullName evidence="6">MBL fold metallo-hydrolase</fullName>
    </submittedName>
</protein>
<evidence type="ECO:0000256" key="4">
    <source>
        <dbReference type="ARBA" id="ARBA00022833"/>
    </source>
</evidence>
<evidence type="ECO:0000313" key="6">
    <source>
        <dbReference type="EMBL" id="OOH96390.1"/>
    </source>
</evidence>
<dbReference type="OrthoDB" id="9802897at2"/>
<dbReference type="GO" id="GO:0016787">
    <property type="term" value="F:hydrolase activity"/>
    <property type="evidence" value="ECO:0007669"/>
    <property type="project" value="UniProtKB-KW"/>
</dbReference>
<evidence type="ECO:0000259" key="5">
    <source>
        <dbReference type="SMART" id="SM00849"/>
    </source>
</evidence>
<sequence length="332" mass="37130">MNRRELLKKGSIAGLFSLLPVTGLLANTLSYKTTTDKKKLSGYKKIKLGTLEVYILSDGFIRDSGVEGFSPRADIHELKNILRANFRSEEYVDMAMNVPLIKTEDRLILLDAGMGIFADEITGALLESLAEAGFKPEDITDVFISHAHPDHIGGIVDKNGGLTFPNAAYFINKTEYDFWMRAGMKDFQNSALKNKPDFILPIIQGIRKILKAIEPKMKYYDLDSPLYNYFSFLSAPGHTPGLTLTVINSQGEKMIYIADLIHSDILLFPHPEWGFSGDTDLDIAVSSRKKILGFLAENKVPAIGYHLTWPGIGYTRKAGKNFQWIPKAFFTP</sequence>
<dbReference type="EMBL" id="MPOG01000008">
    <property type="protein sequence ID" value="OOH96390.1"/>
    <property type="molecule type" value="Genomic_DNA"/>
</dbReference>
<dbReference type="InterPro" id="IPR051013">
    <property type="entry name" value="MBL_superfamily_lactonases"/>
</dbReference>
<comment type="caution">
    <text evidence="6">The sequence shown here is derived from an EMBL/GenBank/DDBJ whole genome shotgun (WGS) entry which is preliminary data.</text>
</comment>
<evidence type="ECO:0000256" key="1">
    <source>
        <dbReference type="ARBA" id="ARBA00007749"/>
    </source>
</evidence>
<dbReference type="eggNOG" id="COG0491">
    <property type="taxonomic scope" value="Bacteria"/>
</dbReference>
<dbReference type="SMART" id="SM00849">
    <property type="entry name" value="Lactamase_B"/>
    <property type="match status" value="1"/>
</dbReference>
<name>A0A1T3FL81_ELIME</name>
<dbReference type="STRING" id="238.BBD35_13530"/>
<reference evidence="6 7" key="1">
    <citation type="submission" date="2016-11" db="EMBL/GenBank/DDBJ databases">
        <title>Genome sequence and comparative genomic analysis of clinical strain Elizabethkingia meningoseptica 61421 PRCM.</title>
        <authorList>
            <person name="Wang M."/>
            <person name="Hu S."/>
            <person name="Cao L."/>
            <person name="Jiang T."/>
            <person name="Zhou Y."/>
            <person name="Ming D."/>
        </authorList>
    </citation>
    <scope>NUCLEOTIDE SEQUENCE [LARGE SCALE GENOMIC DNA]</scope>
    <source>
        <strain evidence="6 7">61421 PRCM</strain>
    </source>
</reference>
<keyword evidence="3 6" id="KW-0378">Hydrolase</keyword>
<organism evidence="6 7">
    <name type="scientific">Elizabethkingia meningoseptica</name>
    <name type="common">Chryseobacterium meningosepticum</name>
    <dbReference type="NCBI Taxonomy" id="238"/>
    <lineage>
        <taxon>Bacteria</taxon>
        <taxon>Pseudomonadati</taxon>
        <taxon>Bacteroidota</taxon>
        <taxon>Flavobacteriia</taxon>
        <taxon>Flavobacteriales</taxon>
        <taxon>Weeksellaceae</taxon>
        <taxon>Elizabethkingia</taxon>
    </lineage>
</organism>
<feature type="domain" description="Metallo-beta-lactamase" evidence="5">
    <location>
        <begin position="95"/>
        <end position="303"/>
    </location>
</feature>
<dbReference type="SUPFAM" id="SSF56281">
    <property type="entry name" value="Metallo-hydrolase/oxidoreductase"/>
    <property type="match status" value="1"/>
</dbReference>
<dbReference type="Pfam" id="PF00753">
    <property type="entry name" value="Lactamase_B"/>
    <property type="match status" value="1"/>
</dbReference>
<dbReference type="RefSeq" id="WP_070904934.1">
    <property type="nucleotide sequence ID" value="NZ_CP016378.1"/>
</dbReference>
<dbReference type="GO" id="GO:0046872">
    <property type="term" value="F:metal ion binding"/>
    <property type="evidence" value="ECO:0007669"/>
    <property type="project" value="UniProtKB-KW"/>
</dbReference>
<evidence type="ECO:0000256" key="3">
    <source>
        <dbReference type="ARBA" id="ARBA00022801"/>
    </source>
</evidence>
<dbReference type="InterPro" id="IPR036866">
    <property type="entry name" value="RibonucZ/Hydroxyglut_hydro"/>
</dbReference>